<accession>A0A2A2H2S1</accession>
<evidence type="ECO:0000256" key="1">
    <source>
        <dbReference type="ARBA" id="ARBA00004141"/>
    </source>
</evidence>
<evidence type="ECO:0000256" key="4">
    <source>
        <dbReference type="ARBA" id="ARBA00022692"/>
    </source>
</evidence>
<dbReference type="RefSeq" id="WP_069583871.1">
    <property type="nucleotide sequence ID" value="NZ_LMVM01000037.1"/>
</dbReference>
<feature type="domain" description="V-ATPase proteolipid subunit C-like" evidence="9">
    <location>
        <begin position="12"/>
        <end position="71"/>
    </location>
</feature>
<feature type="transmembrane region" description="Helical" evidence="8">
    <location>
        <begin position="51"/>
        <end position="73"/>
    </location>
</feature>
<dbReference type="InterPro" id="IPR000245">
    <property type="entry name" value="ATPase_proteolipid_csu"/>
</dbReference>
<reference evidence="10 11" key="1">
    <citation type="journal article" date="2017" name="BMC Genomics">
        <title>Genomic analysis of methanogenic archaea reveals a shift towards energy conservation.</title>
        <authorList>
            <person name="Gilmore S.P."/>
            <person name="Henske J.K."/>
            <person name="Sexton J.A."/>
            <person name="Solomon K.V."/>
            <person name="Seppala S."/>
            <person name="Yoo J.I."/>
            <person name="Huyett L.M."/>
            <person name="Pressman A."/>
            <person name="Cogan J.Z."/>
            <person name="Kivenson V."/>
            <person name="Peng X."/>
            <person name="Tan Y."/>
            <person name="Valentine D.L."/>
            <person name="O'Malley M.A."/>
        </authorList>
    </citation>
    <scope>NUCLEOTIDE SEQUENCE [LARGE SCALE GENOMIC DNA]</scope>
    <source>
        <strain evidence="10 11">M.o.H.</strain>
    </source>
</reference>
<dbReference type="AlphaFoldDB" id="A0A2A2H2S1"/>
<dbReference type="GO" id="GO:0046961">
    <property type="term" value="F:proton-transporting ATPase activity, rotational mechanism"/>
    <property type="evidence" value="ECO:0007669"/>
    <property type="project" value="InterPro"/>
</dbReference>
<keyword evidence="5 8" id="KW-1133">Transmembrane helix</keyword>
<dbReference type="InterPro" id="IPR035921">
    <property type="entry name" value="F/V-ATP_Csub_sf"/>
</dbReference>
<dbReference type="Pfam" id="PF00137">
    <property type="entry name" value="ATP-synt_C"/>
    <property type="match status" value="2"/>
</dbReference>
<feature type="transmembrane region" description="Helical" evidence="8">
    <location>
        <begin position="85"/>
        <end position="105"/>
    </location>
</feature>
<dbReference type="GO" id="GO:0033179">
    <property type="term" value="C:proton-transporting V-type ATPase, V0 domain"/>
    <property type="evidence" value="ECO:0007669"/>
    <property type="project" value="InterPro"/>
</dbReference>
<name>A0A2A2H2S1_METBR</name>
<dbReference type="OrthoDB" id="66135at2157"/>
<sequence>MVLEIGAALVAIGAGVAIGFAGLGSGLGQGIAAAGGVGAVAEDKGMFAQGLIFAVLAETQAIYGLLIAILLMLGAGLIGGTPKPISVAAGLAAVGAGAAIGFAGLGSGIGQGITGASSVGAVVEDKDMFAQGLIFAVLSETQAIYGLLVAILIMLGASLLGA</sequence>
<evidence type="ECO:0000313" key="11">
    <source>
        <dbReference type="Proteomes" id="UP000217784"/>
    </source>
</evidence>
<feature type="domain" description="V-ATPase proteolipid subunit C-like" evidence="9">
    <location>
        <begin position="94"/>
        <end position="153"/>
    </location>
</feature>
<evidence type="ECO:0000256" key="8">
    <source>
        <dbReference type="RuleBase" id="RU363060"/>
    </source>
</evidence>
<protein>
    <submittedName>
        <fullName evidence="10">ATP synthase subunit K</fullName>
        <ecNumber evidence="10">3.6.3.14</ecNumber>
    </submittedName>
</protein>
<dbReference type="Proteomes" id="UP000217784">
    <property type="component" value="Unassembled WGS sequence"/>
</dbReference>
<gene>
    <name evidence="10" type="ORF">ASJ80_01420</name>
</gene>
<dbReference type="SUPFAM" id="SSF81333">
    <property type="entry name" value="F1F0 ATP synthase subunit C"/>
    <property type="match status" value="2"/>
</dbReference>
<dbReference type="NCBIfam" id="NF011483">
    <property type="entry name" value="PRK14893.1"/>
    <property type="match status" value="1"/>
</dbReference>
<dbReference type="EMBL" id="LMVM01000037">
    <property type="protein sequence ID" value="PAV03657.1"/>
    <property type="molecule type" value="Genomic_DNA"/>
</dbReference>
<dbReference type="PANTHER" id="PTHR10263">
    <property type="entry name" value="V-TYPE PROTON ATPASE PROTEOLIPID SUBUNIT"/>
    <property type="match status" value="1"/>
</dbReference>
<keyword evidence="11" id="KW-1185">Reference proteome</keyword>
<feature type="transmembrane region" description="Helical" evidence="8">
    <location>
        <begin position="143"/>
        <end position="161"/>
    </location>
</feature>
<comment type="caution">
    <text evidence="10">The sequence shown here is derived from an EMBL/GenBank/DDBJ whole genome shotgun (WGS) entry which is preliminary data.</text>
</comment>
<evidence type="ECO:0000256" key="7">
    <source>
        <dbReference type="ARBA" id="ARBA00023136"/>
    </source>
</evidence>
<dbReference type="InterPro" id="IPR002379">
    <property type="entry name" value="ATPase_proteolipid_c-like_dom"/>
</dbReference>
<evidence type="ECO:0000256" key="2">
    <source>
        <dbReference type="ARBA" id="ARBA00007296"/>
    </source>
</evidence>
<evidence type="ECO:0000256" key="3">
    <source>
        <dbReference type="ARBA" id="ARBA00022448"/>
    </source>
</evidence>
<comment type="subcellular location">
    <subcellularLocation>
        <location evidence="1">Membrane</location>
        <topology evidence="1">Multi-pass membrane protein</topology>
    </subcellularLocation>
</comment>
<evidence type="ECO:0000256" key="6">
    <source>
        <dbReference type="ARBA" id="ARBA00023065"/>
    </source>
</evidence>
<dbReference type="PRINTS" id="PR00122">
    <property type="entry name" value="VACATPASE"/>
</dbReference>
<comment type="similarity">
    <text evidence="2 8">Belongs to the V-ATPase proteolipid subunit family.</text>
</comment>
<keyword evidence="3 8" id="KW-0813">Transport</keyword>
<dbReference type="Gene3D" id="1.20.120.610">
    <property type="entry name" value="lithium bound rotor ring of v- atpase"/>
    <property type="match status" value="1"/>
</dbReference>
<keyword evidence="6 8" id="KW-0406">Ion transport</keyword>
<dbReference type="GO" id="GO:0016787">
    <property type="term" value="F:hydrolase activity"/>
    <property type="evidence" value="ECO:0007669"/>
    <property type="project" value="UniProtKB-KW"/>
</dbReference>
<evidence type="ECO:0000313" key="10">
    <source>
        <dbReference type="EMBL" id="PAV03657.1"/>
    </source>
</evidence>
<proteinExistence type="inferred from homology"/>
<dbReference type="EC" id="3.6.3.14" evidence="10"/>
<organism evidence="10 11">
    <name type="scientific">Methanobacterium bryantii</name>
    <dbReference type="NCBI Taxonomy" id="2161"/>
    <lineage>
        <taxon>Archaea</taxon>
        <taxon>Methanobacteriati</taxon>
        <taxon>Methanobacteriota</taxon>
        <taxon>Methanomada group</taxon>
        <taxon>Methanobacteria</taxon>
        <taxon>Methanobacteriales</taxon>
        <taxon>Methanobacteriaceae</taxon>
        <taxon>Methanobacterium</taxon>
    </lineage>
</organism>
<keyword evidence="4 8" id="KW-0812">Transmembrane</keyword>
<keyword evidence="7 8" id="KW-0472">Membrane</keyword>
<keyword evidence="10" id="KW-0378">Hydrolase</keyword>
<evidence type="ECO:0000259" key="9">
    <source>
        <dbReference type="Pfam" id="PF00137"/>
    </source>
</evidence>
<evidence type="ECO:0000256" key="5">
    <source>
        <dbReference type="ARBA" id="ARBA00022989"/>
    </source>
</evidence>